<proteinExistence type="predicted"/>
<sequence length="138" mass="15153">MRELAVRLKHGETLRQIFPSGLSFTPIGWPQVSRDSAASKDGCSNVGPDELDAITLLQQAGISYAGKLTTDIESAELTSQLLKLGIQPGLSATEFRANDPDHLRLLTRMGIHVHFAKNGQIELTQHRDDVSPSRSFFL</sequence>
<comment type="caution">
    <text evidence="1">The sequence shown here is derived from an EMBL/GenBank/DDBJ whole genome shotgun (WGS) entry which is preliminary data.</text>
</comment>
<dbReference type="AlphaFoldDB" id="A0A3S5AAG0"/>
<evidence type="ECO:0000313" key="2">
    <source>
        <dbReference type="Proteomes" id="UP000784294"/>
    </source>
</evidence>
<name>A0A3S5AAG0_9PLAT</name>
<keyword evidence="2" id="KW-1185">Reference proteome</keyword>
<reference evidence="1" key="1">
    <citation type="submission" date="2018-11" db="EMBL/GenBank/DDBJ databases">
        <authorList>
            <consortium name="Pathogen Informatics"/>
        </authorList>
    </citation>
    <scope>NUCLEOTIDE SEQUENCE</scope>
</reference>
<organism evidence="1 2">
    <name type="scientific">Protopolystoma xenopodis</name>
    <dbReference type="NCBI Taxonomy" id="117903"/>
    <lineage>
        <taxon>Eukaryota</taxon>
        <taxon>Metazoa</taxon>
        <taxon>Spiralia</taxon>
        <taxon>Lophotrochozoa</taxon>
        <taxon>Platyhelminthes</taxon>
        <taxon>Monogenea</taxon>
        <taxon>Polyopisthocotylea</taxon>
        <taxon>Polystomatidea</taxon>
        <taxon>Polystomatidae</taxon>
        <taxon>Protopolystoma</taxon>
    </lineage>
</organism>
<gene>
    <name evidence="1" type="ORF">PXEA_LOCUS25216</name>
</gene>
<evidence type="ECO:0000313" key="1">
    <source>
        <dbReference type="EMBL" id="VEL31776.1"/>
    </source>
</evidence>
<accession>A0A3S5AAG0</accession>
<dbReference type="Proteomes" id="UP000784294">
    <property type="component" value="Unassembled WGS sequence"/>
</dbReference>
<dbReference type="EMBL" id="CAAALY010126352">
    <property type="protein sequence ID" value="VEL31776.1"/>
    <property type="molecule type" value="Genomic_DNA"/>
</dbReference>
<protein>
    <submittedName>
        <fullName evidence="1">Uncharacterized protein</fullName>
    </submittedName>
</protein>